<dbReference type="EMBL" id="CZPT02001606">
    <property type="protein sequence ID" value="SCU71250.1"/>
    <property type="molecule type" value="Genomic_DNA"/>
</dbReference>
<feature type="region of interest" description="Disordered" evidence="1">
    <location>
        <begin position="53"/>
        <end position="75"/>
    </location>
</feature>
<evidence type="ECO:0000313" key="2">
    <source>
        <dbReference type="EMBL" id="SCU71250.1"/>
    </source>
</evidence>
<dbReference type="GeneID" id="92376770"/>
<proteinExistence type="predicted"/>
<comment type="caution">
    <text evidence="2">The sequence shown here is derived from an EMBL/GenBank/DDBJ whole genome shotgun (WGS) entry which is preliminary data.</text>
</comment>
<dbReference type="VEuPathDB" id="TriTrypDB:TEOVI_000283000"/>
<dbReference type="Proteomes" id="UP000195570">
    <property type="component" value="Unassembled WGS sequence"/>
</dbReference>
<evidence type="ECO:0000313" key="3">
    <source>
        <dbReference type="Proteomes" id="UP000195570"/>
    </source>
</evidence>
<evidence type="ECO:0000256" key="1">
    <source>
        <dbReference type="SAM" id="MobiDB-lite"/>
    </source>
</evidence>
<keyword evidence="3" id="KW-1185">Reference proteome</keyword>
<name>A0A1G4IFY7_TRYEQ</name>
<gene>
    <name evidence="2" type="ORF">TEOVI_000283000</name>
</gene>
<protein>
    <recommendedName>
        <fullName evidence="4">Trypanosomal VSG domain containing protein</fullName>
    </recommendedName>
</protein>
<evidence type="ECO:0008006" key="4">
    <source>
        <dbReference type="Google" id="ProtNLM"/>
    </source>
</evidence>
<accession>A0A1G4IFY7</accession>
<dbReference type="RefSeq" id="XP_067081943.1">
    <property type="nucleotide sequence ID" value="XM_067225842.1"/>
</dbReference>
<sequence>MQYDLYAYVKGAASSATKSKTSACDDGAVALPTSVATNVFGAWLNNHRKDTSVTPEPLKGCSTECPANPPDTTTPEKRYQQLQKHLCEYADLSVAVPAALEAL</sequence>
<reference evidence="2" key="1">
    <citation type="submission" date="2016-09" db="EMBL/GenBank/DDBJ databases">
        <authorList>
            <person name="Hebert L."/>
            <person name="Moumen B."/>
        </authorList>
    </citation>
    <scope>NUCLEOTIDE SEQUENCE [LARGE SCALE GENOMIC DNA]</scope>
    <source>
        <strain evidence="2">OVI</strain>
    </source>
</reference>
<dbReference type="AlphaFoldDB" id="A0A1G4IFY7"/>
<organism evidence="2 3">
    <name type="scientific">Trypanosoma equiperdum</name>
    <dbReference type="NCBI Taxonomy" id="5694"/>
    <lineage>
        <taxon>Eukaryota</taxon>
        <taxon>Discoba</taxon>
        <taxon>Euglenozoa</taxon>
        <taxon>Kinetoplastea</taxon>
        <taxon>Metakinetoplastina</taxon>
        <taxon>Trypanosomatida</taxon>
        <taxon>Trypanosomatidae</taxon>
        <taxon>Trypanosoma</taxon>
    </lineage>
</organism>